<feature type="compositionally biased region" description="Polar residues" evidence="1">
    <location>
        <begin position="80"/>
        <end position="98"/>
    </location>
</feature>
<reference evidence="2 3" key="1">
    <citation type="submission" date="2022-06" db="EMBL/GenBank/DDBJ databases">
        <title>Mesorhizobium sp. strain RP14 Genome sequencing and assembly.</title>
        <authorList>
            <person name="Kim I."/>
        </authorList>
    </citation>
    <scope>NUCLEOTIDE SEQUENCE [LARGE SCALE GENOMIC DNA]</scope>
    <source>
        <strain evidence="3">RP14(2022)</strain>
    </source>
</reference>
<comment type="caution">
    <text evidence="2">The sequence shown here is derived from an EMBL/GenBank/DDBJ whole genome shotgun (WGS) entry which is preliminary data.</text>
</comment>
<sequence length="140" mass="15333">MAARTTRRIARFDEPFWLSGLGERMPAGKYHVEHEWEIVEGGAQSGYRRSGLFIHVPSIGTPSNRTQLVPITAIELQASVDASDTNSGDPSQTENQPTVAGRSAVLDATGPSVETQRAIDNDTSGMRRRAQITKDRNELI</sequence>
<keyword evidence="3" id="KW-1185">Reference proteome</keyword>
<feature type="region of interest" description="Disordered" evidence="1">
    <location>
        <begin position="80"/>
        <end position="140"/>
    </location>
</feature>
<dbReference type="EMBL" id="JAMXQS010000014">
    <property type="protein sequence ID" value="MCO6052304.1"/>
    <property type="molecule type" value="Genomic_DNA"/>
</dbReference>
<dbReference type="RefSeq" id="WP_252822696.1">
    <property type="nucleotide sequence ID" value="NZ_JAMXQS010000014.1"/>
</dbReference>
<evidence type="ECO:0000313" key="2">
    <source>
        <dbReference type="EMBL" id="MCO6052304.1"/>
    </source>
</evidence>
<dbReference type="Proteomes" id="UP001205906">
    <property type="component" value="Unassembled WGS sequence"/>
</dbReference>
<evidence type="ECO:0000256" key="1">
    <source>
        <dbReference type="SAM" id="MobiDB-lite"/>
    </source>
</evidence>
<protein>
    <submittedName>
        <fullName evidence="2">Uncharacterized protein</fullName>
    </submittedName>
</protein>
<accession>A0ABT1CBW2</accession>
<gene>
    <name evidence="2" type="ORF">NGM99_21170</name>
</gene>
<evidence type="ECO:0000313" key="3">
    <source>
        <dbReference type="Proteomes" id="UP001205906"/>
    </source>
</evidence>
<proteinExistence type="predicted"/>
<name>A0ABT1CBW2_9HYPH</name>
<organism evidence="2 3">
    <name type="scientific">Mesorhizobium liriopis</name>
    <dbReference type="NCBI Taxonomy" id="2953882"/>
    <lineage>
        <taxon>Bacteria</taxon>
        <taxon>Pseudomonadati</taxon>
        <taxon>Pseudomonadota</taxon>
        <taxon>Alphaproteobacteria</taxon>
        <taxon>Hyphomicrobiales</taxon>
        <taxon>Phyllobacteriaceae</taxon>
        <taxon>Mesorhizobium</taxon>
    </lineage>
</organism>